<dbReference type="InterPro" id="IPR008276">
    <property type="entry name" value="C_nuclsd_transpt"/>
</dbReference>
<dbReference type="EMBL" id="CABIJS010000010">
    <property type="protein sequence ID" value="VUZ38940.1"/>
    <property type="molecule type" value="Genomic_DNA"/>
</dbReference>
<evidence type="ECO:0000256" key="5">
    <source>
        <dbReference type="ARBA" id="ARBA00022989"/>
    </source>
</evidence>
<dbReference type="AlphaFoldDB" id="A0A564YC30"/>
<keyword evidence="5 8" id="KW-1133">Transmembrane helix</keyword>
<feature type="transmembrane region" description="Helical" evidence="8">
    <location>
        <begin position="268"/>
        <end position="285"/>
    </location>
</feature>
<name>A0A564YC30_HYMDI</name>
<keyword evidence="3" id="KW-1003">Cell membrane</keyword>
<feature type="transmembrane region" description="Helical" evidence="8">
    <location>
        <begin position="330"/>
        <end position="351"/>
    </location>
</feature>
<protein>
    <recommendedName>
        <fullName evidence="16">Sodium/nucleoside cotransporter</fullName>
    </recommendedName>
</protein>
<sequence>MPRKVLTFSESQDTDDVEAKKVGEYDYDFVDDDKDFTSTESTDEGEEPPDKPMNEWVGSDFPNRPRKKPKGINVVFAYYGKGRKAIFKKKSVMEDVEPKCCDGISGLCGLIFLLLIDVAYVAWCCYSNKLKEEDDIRLLWLSALVWFVIIIKIIRRLIRLGRLRGGCWSPFGSCGDAISSGWERFKEKVHDAWQSMWDRIDPDEETQEKKEKLTVKIVVYFVMLIFVILCLVFFVILQDVRNLVSLSGIVVVFLICIAISFHPGRINWQPVIGGIFIQLVFAVLTLQTRPGYVAFEFLGDRMAEFLAHSNAGSGFVFGDLHCFAFDTLPVVIFFSSFIAVVFHVGIIGLIIDKPSVVITRVLGTTGPETLNAIANIFVSMTESPLITRPYMHMMTNSELMAIIVNGFASIAGSVLAAYINFGIPANHLLIACVMSAPAALAISKVIYPETKKAPLAAIGALEKVKSPYNNVLEAAMVGAMDSIPIVAGIAANLIAFLSIYDFFNQTLIWLGRRASMEQDLTFELIFSYILWPVAFTMGVPSEDCLKIAELIGVKSMLNEFVAFERLGIIMKDSSNYKLLKPTANSIETAKDGSIIMVLNNGTNLVFKYGILYTGRAEVIATYALCGFANIGSIGIMLGAMVSMLPHRRRDLSKLVLPGMIGGTAACLLTGCFAGLFYQGS</sequence>
<feature type="transmembrane region" description="Helical" evidence="8">
    <location>
        <begin position="399"/>
        <end position="421"/>
    </location>
</feature>
<evidence type="ECO:0000256" key="7">
    <source>
        <dbReference type="SAM" id="MobiDB-lite"/>
    </source>
</evidence>
<keyword evidence="6 8" id="KW-0472">Membrane</keyword>
<feature type="transmembrane region" description="Helical" evidence="8">
    <location>
        <begin position="482"/>
        <end position="500"/>
    </location>
</feature>
<evidence type="ECO:0000313" key="15">
    <source>
        <dbReference type="Proteomes" id="UP000321570"/>
    </source>
</evidence>
<evidence type="ECO:0000256" key="6">
    <source>
        <dbReference type="ARBA" id="ARBA00023136"/>
    </source>
</evidence>
<evidence type="ECO:0000259" key="9">
    <source>
        <dbReference type="Pfam" id="PF01773"/>
    </source>
</evidence>
<dbReference type="InterPro" id="IPR002668">
    <property type="entry name" value="CNT_N_dom"/>
</dbReference>
<evidence type="ECO:0000256" key="3">
    <source>
        <dbReference type="ARBA" id="ARBA00022475"/>
    </source>
</evidence>
<feature type="domain" description="Concentrative nucleoside transporter N-terminal" evidence="9">
    <location>
        <begin position="248"/>
        <end position="320"/>
    </location>
</feature>
<comment type="subcellular location">
    <subcellularLocation>
        <location evidence="1">Cell membrane</location>
        <topology evidence="1">Multi-pass membrane protein</topology>
    </subcellularLocation>
</comment>
<evidence type="ECO:0000259" key="10">
    <source>
        <dbReference type="Pfam" id="PF07662"/>
    </source>
</evidence>
<dbReference type="Pfam" id="PF07662">
    <property type="entry name" value="Nucleos_tra2_C"/>
    <property type="match status" value="1"/>
</dbReference>
<evidence type="ECO:0000256" key="2">
    <source>
        <dbReference type="ARBA" id="ARBA00009033"/>
    </source>
</evidence>
<evidence type="ECO:0000259" key="11">
    <source>
        <dbReference type="Pfam" id="PF07670"/>
    </source>
</evidence>
<evidence type="ECO:0000256" key="4">
    <source>
        <dbReference type="ARBA" id="ARBA00022692"/>
    </source>
</evidence>
<evidence type="ECO:0000313" key="12">
    <source>
        <dbReference type="EMBL" id="VUZ38940.1"/>
    </source>
</evidence>
<evidence type="ECO:0008006" key="16">
    <source>
        <dbReference type="Google" id="ProtNLM"/>
    </source>
</evidence>
<feature type="transmembrane region" description="Helical" evidence="8">
    <location>
        <begin position="217"/>
        <end position="237"/>
    </location>
</feature>
<dbReference type="PANTHER" id="PTHR10590:SF4">
    <property type="entry name" value="SOLUTE CARRIER FAMILY 28 MEMBER 3"/>
    <property type="match status" value="1"/>
</dbReference>
<feature type="transmembrane region" description="Helical" evidence="8">
    <location>
        <begin position="428"/>
        <end position="447"/>
    </location>
</feature>
<feature type="domain" description="Nucleoside transporter/FeoB GTPase Gate" evidence="11">
    <location>
        <begin position="326"/>
        <end position="422"/>
    </location>
</feature>
<dbReference type="GO" id="GO:0005415">
    <property type="term" value="F:nucleoside:sodium symporter activity"/>
    <property type="evidence" value="ECO:0007669"/>
    <property type="project" value="TreeGrafter"/>
</dbReference>
<dbReference type="InterPro" id="IPR011642">
    <property type="entry name" value="Gate_dom"/>
</dbReference>
<comment type="similarity">
    <text evidence="2">Belongs to the concentrative nucleoside transporter (CNT) (TC 2.A.41) family.</text>
</comment>
<feature type="region of interest" description="Disordered" evidence="7">
    <location>
        <begin position="30"/>
        <end position="65"/>
    </location>
</feature>
<dbReference type="PANTHER" id="PTHR10590">
    <property type="entry name" value="SODIUM/NUCLEOSIDE COTRANSPORTER"/>
    <property type="match status" value="1"/>
</dbReference>
<dbReference type="Pfam" id="PF01773">
    <property type="entry name" value="Nucleos_tra2_N"/>
    <property type="match status" value="1"/>
</dbReference>
<feature type="transmembrane region" description="Helical" evidence="8">
    <location>
        <begin position="243"/>
        <end position="261"/>
    </location>
</feature>
<dbReference type="EMBL" id="CABIJS010000147">
    <property type="protein sequence ID" value="VUZ44837.1"/>
    <property type="molecule type" value="Genomic_DNA"/>
</dbReference>
<feature type="domain" description="Concentrative nucleoside transporter C-terminal" evidence="10">
    <location>
        <begin position="427"/>
        <end position="674"/>
    </location>
</feature>
<dbReference type="InterPro" id="IPR011657">
    <property type="entry name" value="CNT_C_dom"/>
</dbReference>
<feature type="transmembrane region" description="Helical" evidence="8">
    <location>
        <begin position="619"/>
        <end position="642"/>
    </location>
</feature>
<evidence type="ECO:0000256" key="8">
    <source>
        <dbReference type="SAM" id="Phobius"/>
    </source>
</evidence>
<feature type="transmembrane region" description="Helical" evidence="8">
    <location>
        <begin position="654"/>
        <end position="677"/>
    </location>
</feature>
<proteinExistence type="inferred from homology"/>
<keyword evidence="15" id="KW-1185">Reference proteome</keyword>
<feature type="transmembrane region" description="Helical" evidence="8">
    <location>
        <begin position="520"/>
        <end position="539"/>
    </location>
</feature>
<feature type="transmembrane region" description="Helical" evidence="8">
    <location>
        <begin position="138"/>
        <end position="154"/>
    </location>
</feature>
<reference evidence="14 15" key="1">
    <citation type="submission" date="2019-07" db="EMBL/GenBank/DDBJ databases">
        <authorList>
            <person name="Jastrzebski P J."/>
            <person name="Paukszto L."/>
            <person name="Jastrzebski P J."/>
        </authorList>
    </citation>
    <scope>NUCLEOTIDE SEQUENCE [LARGE SCALE GENOMIC DNA]</scope>
    <source>
        <strain evidence="14 15">WMS-il1</strain>
    </source>
</reference>
<dbReference type="GO" id="GO:0005886">
    <property type="term" value="C:plasma membrane"/>
    <property type="evidence" value="ECO:0007669"/>
    <property type="project" value="UniProtKB-SubCell"/>
</dbReference>
<evidence type="ECO:0000313" key="14">
    <source>
        <dbReference type="EMBL" id="VUZ44837.1"/>
    </source>
</evidence>
<dbReference type="Proteomes" id="UP000321570">
    <property type="component" value="Unassembled WGS sequence"/>
</dbReference>
<dbReference type="Pfam" id="PF07670">
    <property type="entry name" value="Gate"/>
    <property type="match status" value="1"/>
</dbReference>
<accession>A0A564YC30</accession>
<organism evidence="14 15">
    <name type="scientific">Hymenolepis diminuta</name>
    <name type="common">Rat tapeworm</name>
    <dbReference type="NCBI Taxonomy" id="6216"/>
    <lineage>
        <taxon>Eukaryota</taxon>
        <taxon>Metazoa</taxon>
        <taxon>Spiralia</taxon>
        <taxon>Lophotrochozoa</taxon>
        <taxon>Platyhelminthes</taxon>
        <taxon>Cestoda</taxon>
        <taxon>Eucestoda</taxon>
        <taxon>Cyclophyllidea</taxon>
        <taxon>Hymenolepididae</taxon>
        <taxon>Hymenolepis</taxon>
    </lineage>
</organism>
<evidence type="ECO:0000313" key="13">
    <source>
        <dbReference type="EMBL" id="VUZ42774.1"/>
    </source>
</evidence>
<gene>
    <name evidence="12" type="ORF">WMSIL1_LOCUS312</name>
    <name evidence="13" type="ORF">WMSIL1_LOCUS3333</name>
    <name evidence="14" type="ORF">WMSIL1_LOCUS4963</name>
</gene>
<feature type="transmembrane region" description="Helical" evidence="8">
    <location>
        <begin position="103"/>
        <end position="123"/>
    </location>
</feature>
<evidence type="ECO:0000256" key="1">
    <source>
        <dbReference type="ARBA" id="ARBA00004651"/>
    </source>
</evidence>
<dbReference type="EMBL" id="CABIJS010000108">
    <property type="protein sequence ID" value="VUZ42774.1"/>
    <property type="molecule type" value="Genomic_DNA"/>
</dbReference>
<keyword evidence="4 8" id="KW-0812">Transmembrane</keyword>